<feature type="compositionally biased region" description="Low complexity" evidence="1">
    <location>
        <begin position="18"/>
        <end position="27"/>
    </location>
</feature>
<evidence type="ECO:0000256" key="2">
    <source>
        <dbReference type="SAM" id="SignalP"/>
    </source>
</evidence>
<dbReference type="STRING" id="477641.MODMU_0836"/>
<gene>
    <name evidence="3" type="ordered locus">MODMU_0836</name>
</gene>
<dbReference type="KEGG" id="mmar:MODMU_0836"/>
<feature type="chain" id="PRO_5039053164" description="DUF2771 domain-containing protein" evidence="2">
    <location>
        <begin position="18"/>
        <end position="167"/>
    </location>
</feature>
<dbReference type="EMBL" id="FO203431">
    <property type="protein sequence ID" value="CCH86286.1"/>
    <property type="molecule type" value="Genomic_DNA"/>
</dbReference>
<protein>
    <recommendedName>
        <fullName evidence="5">DUF2771 domain-containing protein</fullName>
    </recommendedName>
</protein>
<dbReference type="HOGENOM" id="CLU_126967_0_0_11"/>
<keyword evidence="2" id="KW-0732">Signal</keyword>
<dbReference type="OrthoDB" id="5189933at2"/>
<dbReference type="Proteomes" id="UP000006461">
    <property type="component" value="Chromosome"/>
</dbReference>
<feature type="signal peptide" evidence="2">
    <location>
        <begin position="1"/>
        <end position="17"/>
    </location>
</feature>
<evidence type="ECO:0000313" key="4">
    <source>
        <dbReference type="Proteomes" id="UP000006461"/>
    </source>
</evidence>
<dbReference type="InterPro" id="IPR024495">
    <property type="entry name" value="DUF2771"/>
</dbReference>
<dbReference type="AlphaFoldDB" id="I4ESC3"/>
<evidence type="ECO:0000256" key="1">
    <source>
        <dbReference type="SAM" id="MobiDB-lite"/>
    </source>
</evidence>
<keyword evidence="4" id="KW-1185">Reference proteome</keyword>
<evidence type="ECO:0000313" key="3">
    <source>
        <dbReference type="EMBL" id="CCH86286.1"/>
    </source>
</evidence>
<dbReference type="OMA" id="EGQRYET"/>
<dbReference type="PATRIC" id="fig|477641.3.peg.781"/>
<feature type="region of interest" description="Disordered" evidence="1">
    <location>
        <begin position="18"/>
        <end position="41"/>
    </location>
</feature>
<evidence type="ECO:0008006" key="5">
    <source>
        <dbReference type="Google" id="ProtNLM"/>
    </source>
</evidence>
<sequence length="167" mass="16736">MALLAGLGLLAGCGSSAADDSGASSSGTTAPTVTVQAGGDEIPVDPTQYCLDGDGQRYASTPPIVEVTPDTTISLTVSDAVAEAGWSVQVFDQDLQELIGEVDVPAGEAEFREISTSDVAPPTFYLVVVEDSDPEACSGLSGAWPVGFIRTEAGSLPTASPSGSPAG</sequence>
<reference evidence="3 4" key="1">
    <citation type="journal article" date="2012" name="J. Bacteriol.">
        <title>Genome Sequence of Radiation-Resistant Modestobacter marinus Strain BC501, a Representative Actinobacterium That Thrives on Calcareous Stone Surfaces.</title>
        <authorList>
            <person name="Normand P."/>
            <person name="Gury J."/>
            <person name="Pujic P."/>
            <person name="Chouaia B."/>
            <person name="Crotti E."/>
            <person name="Brusetti L."/>
            <person name="Daffonchio D."/>
            <person name="Vacherie B."/>
            <person name="Barbe V."/>
            <person name="Medigue C."/>
            <person name="Calteau A."/>
            <person name="Ghodhbane-Gtari F."/>
            <person name="Essoussi I."/>
            <person name="Nouioui I."/>
            <person name="Abbassi-Ghozzi I."/>
            <person name="Gtari M."/>
        </authorList>
    </citation>
    <scope>NUCLEOTIDE SEQUENCE [LARGE SCALE GENOMIC DNA]</scope>
    <source>
        <strain evidence="4">BC 501</strain>
    </source>
</reference>
<proteinExistence type="predicted"/>
<name>I4ESC3_MODI5</name>
<organism evidence="3 4">
    <name type="scientific">Modestobacter italicus (strain DSM 44449 / CECT 9708 / BC 501)</name>
    <dbReference type="NCBI Taxonomy" id="2732864"/>
    <lineage>
        <taxon>Bacteria</taxon>
        <taxon>Bacillati</taxon>
        <taxon>Actinomycetota</taxon>
        <taxon>Actinomycetes</taxon>
        <taxon>Geodermatophilales</taxon>
        <taxon>Geodermatophilaceae</taxon>
        <taxon>Modestobacter</taxon>
    </lineage>
</organism>
<dbReference type="Pfam" id="PF10969">
    <property type="entry name" value="DUF2771"/>
    <property type="match status" value="1"/>
</dbReference>
<accession>I4ESC3</accession>